<accession>A0A6H5HP04</accession>
<name>A0A6H5HP04_9HEMI</name>
<evidence type="ECO:0000313" key="1">
    <source>
        <dbReference type="EMBL" id="CAB0018679.1"/>
    </source>
</evidence>
<dbReference type="Proteomes" id="UP000479000">
    <property type="component" value="Unassembled WGS sequence"/>
</dbReference>
<reference evidence="1 2" key="1">
    <citation type="submission" date="2020-02" db="EMBL/GenBank/DDBJ databases">
        <authorList>
            <person name="Ferguson B K."/>
        </authorList>
    </citation>
    <scope>NUCLEOTIDE SEQUENCE [LARGE SCALE GENOMIC DNA]</scope>
</reference>
<protein>
    <submittedName>
        <fullName evidence="1">Uncharacterized protein</fullName>
    </submittedName>
</protein>
<dbReference type="EMBL" id="CADCXU010033100">
    <property type="protein sequence ID" value="CAB0018679.1"/>
    <property type="molecule type" value="Genomic_DNA"/>
</dbReference>
<sequence>GKPFMMDKKRCPWLKRGVHEERLLWMEEEASMDGRRGVQDRKRSLWIRRVVHGWRGVHEERLSWI</sequence>
<organism evidence="1 2">
    <name type="scientific">Nesidiocoris tenuis</name>
    <dbReference type="NCBI Taxonomy" id="355587"/>
    <lineage>
        <taxon>Eukaryota</taxon>
        <taxon>Metazoa</taxon>
        <taxon>Ecdysozoa</taxon>
        <taxon>Arthropoda</taxon>
        <taxon>Hexapoda</taxon>
        <taxon>Insecta</taxon>
        <taxon>Pterygota</taxon>
        <taxon>Neoptera</taxon>
        <taxon>Paraneoptera</taxon>
        <taxon>Hemiptera</taxon>
        <taxon>Heteroptera</taxon>
        <taxon>Panheteroptera</taxon>
        <taxon>Cimicomorpha</taxon>
        <taxon>Miridae</taxon>
        <taxon>Dicyphina</taxon>
        <taxon>Nesidiocoris</taxon>
    </lineage>
</organism>
<keyword evidence="2" id="KW-1185">Reference proteome</keyword>
<dbReference type="AlphaFoldDB" id="A0A6H5HP04"/>
<feature type="non-terminal residue" evidence="1">
    <location>
        <position position="1"/>
    </location>
</feature>
<evidence type="ECO:0000313" key="2">
    <source>
        <dbReference type="Proteomes" id="UP000479000"/>
    </source>
</evidence>
<gene>
    <name evidence="1" type="ORF">NTEN_LOCUS22478</name>
</gene>
<proteinExistence type="predicted"/>